<comment type="caution">
    <text evidence="1">The sequence shown here is derived from an EMBL/GenBank/DDBJ whole genome shotgun (WGS) entry which is preliminary data.</text>
</comment>
<protein>
    <submittedName>
        <fullName evidence="1">Uncharacterized protein</fullName>
    </submittedName>
</protein>
<gene>
    <name evidence="1" type="ORF">COS45_01550</name>
</gene>
<dbReference type="Proteomes" id="UP000230713">
    <property type="component" value="Unassembled WGS sequence"/>
</dbReference>
<sequence>TKEEEERLEKIKHIKSEEKDTALSGVIEVKILKQIQTYINNAIGVKNINDRVKSLDKILKGNQNNKSSSNIVEVINNIDGNMDKIIFAFTKVLGDSDAENSINAAISYILGGIKLEGVIHKANNLLKEDKKETQKKNIRADKNTIVTK</sequence>
<name>A0A2H9M2B5_HUBC1</name>
<accession>A0A2H9M2B5</accession>
<proteinExistence type="predicted"/>
<dbReference type="EMBL" id="PEUT01000037">
    <property type="protein sequence ID" value="PIV13693.1"/>
    <property type="molecule type" value="Genomic_DNA"/>
</dbReference>
<feature type="non-terminal residue" evidence="1">
    <location>
        <position position="1"/>
    </location>
</feature>
<evidence type="ECO:0000313" key="1">
    <source>
        <dbReference type="EMBL" id="PIV13693.1"/>
    </source>
</evidence>
<organism evidence="1 2">
    <name type="scientific">Huberarchaeum crystalense</name>
    <dbReference type="NCBI Taxonomy" id="2014257"/>
    <lineage>
        <taxon>Archaea</taxon>
        <taxon>Candidatus Huberarchaeota</taxon>
        <taxon>Candidatus Huberarchaeia</taxon>
        <taxon>Candidatus Huberarchaeales</taxon>
        <taxon>Candidatus Huberarchaeaceae</taxon>
        <taxon>Candidatus Huberarchaeum</taxon>
    </lineage>
</organism>
<reference evidence="2" key="1">
    <citation type="submission" date="2017-09" db="EMBL/GenBank/DDBJ databases">
        <title>Depth-based differentiation of microbial function through sediment-hosted aquifers and enrichment of novel symbionts in the deep terrestrial subsurface.</title>
        <authorList>
            <person name="Probst A.J."/>
            <person name="Ladd B."/>
            <person name="Jarett J.K."/>
            <person name="Geller-Mcgrath D.E."/>
            <person name="Sieber C.M.K."/>
            <person name="Emerson J.B."/>
            <person name="Anantharaman K."/>
            <person name="Thomas B.C."/>
            <person name="Malmstrom R."/>
            <person name="Stieglmeier M."/>
            <person name="Klingl A."/>
            <person name="Woyke T."/>
            <person name="Ryan C.M."/>
            <person name="Banfield J.F."/>
        </authorList>
    </citation>
    <scope>NUCLEOTIDE SEQUENCE [LARGE SCALE GENOMIC DNA]</scope>
</reference>
<evidence type="ECO:0000313" key="2">
    <source>
        <dbReference type="Proteomes" id="UP000230713"/>
    </source>
</evidence>
<dbReference type="AlphaFoldDB" id="A0A2H9M2B5"/>